<evidence type="ECO:0000256" key="1">
    <source>
        <dbReference type="ARBA" id="ARBA00004141"/>
    </source>
</evidence>
<feature type="transmembrane region" description="Helical" evidence="8">
    <location>
        <begin position="114"/>
        <end position="131"/>
    </location>
</feature>
<feature type="transmembrane region" description="Helical" evidence="8">
    <location>
        <begin position="217"/>
        <end position="241"/>
    </location>
</feature>
<dbReference type="GO" id="GO:0009847">
    <property type="term" value="P:spore germination"/>
    <property type="evidence" value="ECO:0007669"/>
    <property type="project" value="InterPro"/>
</dbReference>
<comment type="subcellular location">
    <subcellularLocation>
        <location evidence="1">Membrane</location>
        <topology evidence="1">Multi-pass membrane protein</topology>
    </subcellularLocation>
</comment>
<dbReference type="EMBL" id="CP046457">
    <property type="protein sequence ID" value="QGT99398.1"/>
    <property type="molecule type" value="Genomic_DNA"/>
</dbReference>
<dbReference type="PANTHER" id="PTHR34975:SF2">
    <property type="entry name" value="SPORE GERMINATION PROTEIN A2"/>
    <property type="match status" value="1"/>
</dbReference>
<reference evidence="10" key="1">
    <citation type="journal article" date="2019" name="Microbiology">
        <title>Complete Genome Sequence of an Uncultured Bacterium of the Candidate Phylum Bipolaricaulota.</title>
        <authorList>
            <person name="Kadnikov V.V."/>
            <person name="Mardanov A.V."/>
            <person name="Beletsky A.V."/>
            <person name="Frank Y.A."/>
            <person name="Karnachuk O.V."/>
            <person name="Ravin N.V."/>
        </authorList>
    </citation>
    <scope>NUCLEOTIDE SEQUENCE [LARGE SCALE GENOMIC DNA]</scope>
</reference>
<name>A0A6I6D8Y6_9FIRM</name>
<keyword evidence="10" id="KW-1185">Reference proteome</keyword>
<organism evidence="9 10">
    <name type="scientific">Candidatus Syntrophocurvum alkaliphilum</name>
    <dbReference type="NCBI Taxonomy" id="2293317"/>
    <lineage>
        <taxon>Bacteria</taxon>
        <taxon>Bacillati</taxon>
        <taxon>Bacillota</taxon>
        <taxon>Clostridia</taxon>
        <taxon>Eubacteriales</taxon>
        <taxon>Syntrophomonadaceae</taxon>
        <taxon>Candidatus Syntrophocurvum</taxon>
    </lineage>
</organism>
<keyword evidence="5 8" id="KW-0812">Transmembrane</keyword>
<dbReference type="NCBIfam" id="TIGR00912">
    <property type="entry name" value="2A0309"/>
    <property type="match status" value="1"/>
</dbReference>
<feature type="transmembrane region" description="Helical" evidence="8">
    <location>
        <begin position="37"/>
        <end position="55"/>
    </location>
</feature>
<evidence type="ECO:0000256" key="2">
    <source>
        <dbReference type="ARBA" id="ARBA00007998"/>
    </source>
</evidence>
<feature type="transmembrane region" description="Helical" evidence="8">
    <location>
        <begin position="183"/>
        <end position="205"/>
    </location>
</feature>
<dbReference type="InterPro" id="IPR004761">
    <property type="entry name" value="Spore_GerAB"/>
</dbReference>
<accession>A0A6I6D8Y6</accession>
<protein>
    <submittedName>
        <fullName evidence="9">Spore germination protein GerKB</fullName>
    </submittedName>
</protein>
<evidence type="ECO:0000256" key="3">
    <source>
        <dbReference type="ARBA" id="ARBA00022448"/>
    </source>
</evidence>
<dbReference type="Pfam" id="PF03845">
    <property type="entry name" value="Spore_permease"/>
    <property type="match status" value="1"/>
</dbReference>
<dbReference type="OrthoDB" id="1675410at2"/>
<dbReference type="Proteomes" id="UP000426444">
    <property type="component" value="Chromosome"/>
</dbReference>
<dbReference type="PANTHER" id="PTHR34975">
    <property type="entry name" value="SPORE GERMINATION PROTEIN A2"/>
    <property type="match status" value="1"/>
</dbReference>
<keyword evidence="3" id="KW-0813">Transport</keyword>
<gene>
    <name evidence="9" type="ORF">SYNTR_0805</name>
</gene>
<evidence type="ECO:0000256" key="4">
    <source>
        <dbReference type="ARBA" id="ARBA00022544"/>
    </source>
</evidence>
<dbReference type="AlphaFoldDB" id="A0A6I6D8Y6"/>
<keyword evidence="7 8" id="KW-0472">Membrane</keyword>
<feature type="transmembrane region" description="Helical" evidence="8">
    <location>
        <begin position="303"/>
        <end position="323"/>
    </location>
</feature>
<evidence type="ECO:0000313" key="9">
    <source>
        <dbReference type="EMBL" id="QGT99398.1"/>
    </source>
</evidence>
<feature type="transmembrane region" description="Helical" evidence="8">
    <location>
        <begin position="76"/>
        <end position="94"/>
    </location>
</feature>
<sequence length="365" mass="40715">MNLDPGKIASSQLSFLVIGFLIGSSVLFPPGTFAGNAAWATVLVGASIGLLYLYIYIKLINKYPGKTIVEINEDILGVYLGKLFSFLYLLYFFHLGALVLRNFGDGYKIFLTKTPVEVIMLTFILLSAYAIKSGIEVIGRTTGFFILIIFFIIIMDTILVYRMVEIERLLPMFDISVKKFLQISFAASAFPFAEIVVFLMIVGFVNKQKETGKALIVGYIVVVGYLLLVAIRNVAVLGPLVTVEKYPSLMVVRLIDVAEVFTRIDVLVAFIIVIVAFVKITICYYATVLGVAQVTKMQTYKPLTLPIGILMLILAIIQFDNVAENINFAIDVYPYYALLFQFILPFLTLIIGYIRKFPGAETLND</sequence>
<proteinExistence type="inferred from homology"/>
<evidence type="ECO:0000256" key="8">
    <source>
        <dbReference type="SAM" id="Phobius"/>
    </source>
</evidence>
<evidence type="ECO:0000256" key="5">
    <source>
        <dbReference type="ARBA" id="ARBA00022692"/>
    </source>
</evidence>
<feature type="transmembrane region" description="Helical" evidence="8">
    <location>
        <begin position="266"/>
        <end position="291"/>
    </location>
</feature>
<dbReference type="KEGG" id="salq:SYNTR_0805"/>
<feature type="transmembrane region" description="Helical" evidence="8">
    <location>
        <begin position="143"/>
        <end position="163"/>
    </location>
</feature>
<dbReference type="RefSeq" id="WP_156203299.1">
    <property type="nucleotide sequence ID" value="NZ_CP046457.1"/>
</dbReference>
<dbReference type="GO" id="GO:0016020">
    <property type="term" value="C:membrane"/>
    <property type="evidence" value="ECO:0007669"/>
    <property type="project" value="UniProtKB-SubCell"/>
</dbReference>
<evidence type="ECO:0000313" key="10">
    <source>
        <dbReference type="Proteomes" id="UP000426444"/>
    </source>
</evidence>
<evidence type="ECO:0000256" key="6">
    <source>
        <dbReference type="ARBA" id="ARBA00022989"/>
    </source>
</evidence>
<keyword evidence="6 8" id="KW-1133">Transmembrane helix</keyword>
<evidence type="ECO:0000256" key="7">
    <source>
        <dbReference type="ARBA" id="ARBA00023136"/>
    </source>
</evidence>
<feature type="transmembrane region" description="Helical" evidence="8">
    <location>
        <begin position="12"/>
        <end position="31"/>
    </location>
</feature>
<feature type="transmembrane region" description="Helical" evidence="8">
    <location>
        <begin position="335"/>
        <end position="354"/>
    </location>
</feature>
<keyword evidence="4" id="KW-0309">Germination</keyword>
<comment type="similarity">
    <text evidence="2">Belongs to the amino acid-polyamine-organocation (APC) superfamily. Spore germination protein (SGP) (TC 2.A.3.9) family.</text>
</comment>